<dbReference type="KEGG" id="pbn:PADG_12177"/>
<dbReference type="RefSeq" id="XP_010762311.1">
    <property type="nucleotide sequence ID" value="XM_010764009.1"/>
</dbReference>
<feature type="compositionally biased region" description="Polar residues" evidence="1">
    <location>
        <begin position="37"/>
        <end position="59"/>
    </location>
</feature>
<feature type="region of interest" description="Disordered" evidence="1">
    <location>
        <begin position="37"/>
        <end position="64"/>
    </location>
</feature>
<dbReference type="InParanoid" id="A0A0A0HRD6"/>
<evidence type="ECO:0000256" key="1">
    <source>
        <dbReference type="SAM" id="MobiDB-lite"/>
    </source>
</evidence>
<proteinExistence type="predicted"/>
<dbReference type="AlphaFoldDB" id="A0A0A0HRD6"/>
<sequence>MTSSVIVKDERNSKAMSIQNLKEKSQMQLQSESHFTELTQSVSEPESKTVNASEYNISENGPLKKTHATVDDSFACHLEPDTSGPHILLHHEAREEHLEFLLWALIWQSEDDVMKVHLNQLK</sequence>
<dbReference type="Proteomes" id="UP000001628">
    <property type="component" value="Unassembled WGS sequence"/>
</dbReference>
<dbReference type="HOGENOM" id="CLU_2027440_0_0_1"/>
<dbReference type="GeneID" id="22588074"/>
<reference evidence="2 3" key="1">
    <citation type="journal article" date="2011" name="PLoS Genet.">
        <title>Comparative genomic analysis of human fungal pathogens causing paracoccidioidomycosis.</title>
        <authorList>
            <person name="Desjardins C.A."/>
            <person name="Champion M.D."/>
            <person name="Holder J.W."/>
            <person name="Muszewska A."/>
            <person name="Goldberg J."/>
            <person name="Bailao A.M."/>
            <person name="Brigido M.M."/>
            <person name="Ferreira M.E."/>
            <person name="Garcia A.M."/>
            <person name="Grynberg M."/>
            <person name="Gujja S."/>
            <person name="Heiman D.I."/>
            <person name="Henn M.R."/>
            <person name="Kodira C.D."/>
            <person name="Leon-Narvaez H."/>
            <person name="Longo L.V."/>
            <person name="Ma L.J."/>
            <person name="Malavazi I."/>
            <person name="Matsuo A.L."/>
            <person name="Morais F.V."/>
            <person name="Pereira M."/>
            <person name="Rodriguez-Brito S."/>
            <person name="Sakthikumar S."/>
            <person name="Salem-Izacc S.M."/>
            <person name="Sykes S.M."/>
            <person name="Teixeira M.M."/>
            <person name="Vallejo M.C."/>
            <person name="Walter M.E."/>
            <person name="Yandava C."/>
            <person name="Young S."/>
            <person name="Zeng Q."/>
            <person name="Zucker J."/>
            <person name="Felipe M.S."/>
            <person name="Goldman G.H."/>
            <person name="Haas B.J."/>
            <person name="McEwen J.G."/>
            <person name="Nino-Vega G."/>
            <person name="Puccia R."/>
            <person name="San-Blas G."/>
            <person name="Soares C.M."/>
            <person name="Birren B.W."/>
            <person name="Cuomo C.A."/>
        </authorList>
    </citation>
    <scope>NUCLEOTIDE SEQUENCE [LARGE SCALE GENOMIC DNA]</scope>
    <source>
        <strain evidence="2 3">Pb18</strain>
    </source>
</reference>
<keyword evidence="3" id="KW-1185">Reference proteome</keyword>
<evidence type="ECO:0000313" key="3">
    <source>
        <dbReference type="Proteomes" id="UP000001628"/>
    </source>
</evidence>
<dbReference type="VEuPathDB" id="FungiDB:PADG_12177"/>
<protein>
    <submittedName>
        <fullName evidence="2">Uncharacterized protein</fullName>
    </submittedName>
</protein>
<dbReference type="OrthoDB" id="4186102at2759"/>
<organism evidence="2 3">
    <name type="scientific">Paracoccidioides brasiliensis (strain Pb18)</name>
    <dbReference type="NCBI Taxonomy" id="502780"/>
    <lineage>
        <taxon>Eukaryota</taxon>
        <taxon>Fungi</taxon>
        <taxon>Dikarya</taxon>
        <taxon>Ascomycota</taxon>
        <taxon>Pezizomycotina</taxon>
        <taxon>Eurotiomycetes</taxon>
        <taxon>Eurotiomycetidae</taxon>
        <taxon>Onygenales</taxon>
        <taxon>Ajellomycetaceae</taxon>
        <taxon>Paracoccidioides</taxon>
    </lineage>
</organism>
<gene>
    <name evidence="2" type="ORF">PADG_12177</name>
</gene>
<evidence type="ECO:0000313" key="2">
    <source>
        <dbReference type="EMBL" id="KGM91719.1"/>
    </source>
</evidence>
<accession>A0A0A0HRD6</accession>
<name>A0A0A0HRD6_PARBD</name>
<dbReference type="EMBL" id="KN275965">
    <property type="protein sequence ID" value="KGM91719.1"/>
    <property type="molecule type" value="Genomic_DNA"/>
</dbReference>
<dbReference type="OMA" id="DSFACHL"/>
<dbReference type="eggNOG" id="ENOG502RM99">
    <property type="taxonomic scope" value="Eukaryota"/>
</dbReference>